<dbReference type="SMART" id="SM00062">
    <property type="entry name" value="PBPb"/>
    <property type="match status" value="1"/>
</dbReference>
<evidence type="ECO:0000256" key="6">
    <source>
        <dbReference type="ARBA" id="ARBA00023136"/>
    </source>
</evidence>
<proteinExistence type="predicted"/>
<organism evidence="9 10">
    <name type="scientific">Entotheonella factor</name>
    <dbReference type="NCBI Taxonomy" id="1429438"/>
    <lineage>
        <taxon>Bacteria</taxon>
        <taxon>Pseudomonadati</taxon>
        <taxon>Nitrospinota/Tectimicrobiota group</taxon>
        <taxon>Candidatus Tectimicrobiota</taxon>
        <taxon>Candidatus Entotheonellia</taxon>
        <taxon>Candidatus Entotheonellales</taxon>
        <taxon>Candidatus Entotheonellaceae</taxon>
        <taxon>Candidatus Entotheonella</taxon>
    </lineage>
</organism>
<feature type="domain" description="Solute-binding protein family 3/N-terminal" evidence="8">
    <location>
        <begin position="480"/>
        <end position="678"/>
    </location>
</feature>
<dbReference type="AlphaFoldDB" id="W4LMD7"/>
<feature type="transmembrane region" description="Helical" evidence="7">
    <location>
        <begin position="44"/>
        <end position="68"/>
    </location>
</feature>
<feature type="transmembrane region" description="Helical" evidence="7">
    <location>
        <begin position="179"/>
        <end position="200"/>
    </location>
</feature>
<feature type="transmembrane region" description="Helical" evidence="7">
    <location>
        <begin position="141"/>
        <end position="159"/>
    </location>
</feature>
<dbReference type="Pfam" id="PF00497">
    <property type="entry name" value="SBP_bac_3"/>
    <property type="match status" value="1"/>
</dbReference>
<evidence type="ECO:0000259" key="8">
    <source>
        <dbReference type="SMART" id="SM00062"/>
    </source>
</evidence>
<gene>
    <name evidence="9" type="ORF">ETSY1_15660</name>
</gene>
<evidence type="ECO:0000256" key="4">
    <source>
        <dbReference type="ARBA" id="ARBA00022729"/>
    </source>
</evidence>
<evidence type="ECO:0000313" key="9">
    <source>
        <dbReference type="EMBL" id="ETW99263.1"/>
    </source>
</evidence>
<dbReference type="HOGENOM" id="CLU_381677_0_0_7"/>
<evidence type="ECO:0000256" key="1">
    <source>
        <dbReference type="ARBA" id="ARBA00004141"/>
    </source>
</evidence>
<keyword evidence="6 7" id="KW-0472">Membrane</keyword>
<dbReference type="InterPro" id="IPR001991">
    <property type="entry name" value="Na-dicarboxylate_symporter"/>
</dbReference>
<feature type="transmembrane region" description="Helical" evidence="7">
    <location>
        <begin position="303"/>
        <end position="323"/>
    </location>
</feature>
<comment type="caution">
    <text evidence="9">The sequence shown here is derived from an EMBL/GenBank/DDBJ whole genome shotgun (WGS) entry which is preliminary data.</text>
</comment>
<evidence type="ECO:0000256" key="3">
    <source>
        <dbReference type="ARBA" id="ARBA00022692"/>
    </source>
</evidence>
<feature type="transmembrane region" description="Helical" evidence="7">
    <location>
        <begin position="251"/>
        <end position="269"/>
    </location>
</feature>
<dbReference type="CDD" id="cd13530">
    <property type="entry name" value="PBP2_peptides_like"/>
    <property type="match status" value="1"/>
</dbReference>
<keyword evidence="2" id="KW-0813">Transport</keyword>
<keyword evidence="10" id="KW-1185">Reference proteome</keyword>
<evidence type="ECO:0000256" key="2">
    <source>
        <dbReference type="ARBA" id="ARBA00022448"/>
    </source>
</evidence>
<reference evidence="9 10" key="1">
    <citation type="journal article" date="2014" name="Nature">
        <title>An environmental bacterial taxon with a large and distinct metabolic repertoire.</title>
        <authorList>
            <person name="Wilson M.C."/>
            <person name="Mori T."/>
            <person name="Ruckert C."/>
            <person name="Uria A.R."/>
            <person name="Helf M.J."/>
            <person name="Takada K."/>
            <person name="Gernert C."/>
            <person name="Steffens U.A."/>
            <person name="Heycke N."/>
            <person name="Schmitt S."/>
            <person name="Rinke C."/>
            <person name="Helfrich E.J."/>
            <person name="Brachmann A.O."/>
            <person name="Gurgui C."/>
            <person name="Wakimoto T."/>
            <person name="Kracht M."/>
            <person name="Crusemann M."/>
            <person name="Hentschel U."/>
            <person name="Abe I."/>
            <person name="Matsunaga S."/>
            <person name="Kalinowski J."/>
            <person name="Takeyama H."/>
            <person name="Piel J."/>
        </authorList>
    </citation>
    <scope>NUCLEOTIDE SEQUENCE [LARGE SCALE GENOMIC DNA]</scope>
    <source>
        <strain evidence="10">TSY1</strain>
    </source>
</reference>
<dbReference type="Gene3D" id="1.10.3860.10">
    <property type="entry name" value="Sodium:dicarboxylate symporter"/>
    <property type="match status" value="1"/>
</dbReference>
<dbReference type="Proteomes" id="UP000019141">
    <property type="component" value="Unassembled WGS sequence"/>
</dbReference>
<evidence type="ECO:0000256" key="5">
    <source>
        <dbReference type="ARBA" id="ARBA00022989"/>
    </source>
</evidence>
<dbReference type="Pfam" id="PF00375">
    <property type="entry name" value="SDF"/>
    <property type="match status" value="1"/>
</dbReference>
<keyword evidence="4" id="KW-0732">Signal</keyword>
<feature type="transmembrane region" description="Helical" evidence="7">
    <location>
        <begin position="212"/>
        <end position="239"/>
    </location>
</feature>
<dbReference type="InterPro" id="IPR036458">
    <property type="entry name" value="Na:dicarbo_symporter_sf"/>
</dbReference>
<evidence type="ECO:0000256" key="7">
    <source>
        <dbReference type="SAM" id="Phobius"/>
    </source>
</evidence>
<feature type="transmembrane region" description="Helical" evidence="7">
    <location>
        <begin position="374"/>
        <end position="398"/>
    </location>
</feature>
<dbReference type="PANTHER" id="PTHR35936">
    <property type="entry name" value="MEMBRANE-BOUND LYTIC MUREIN TRANSGLYCOSYLASE F"/>
    <property type="match status" value="1"/>
</dbReference>
<dbReference type="SUPFAM" id="SSF53850">
    <property type="entry name" value="Periplasmic binding protein-like II"/>
    <property type="match status" value="1"/>
</dbReference>
<dbReference type="EMBL" id="AZHW01000467">
    <property type="protein sequence ID" value="ETW99263.1"/>
    <property type="molecule type" value="Genomic_DNA"/>
</dbReference>
<dbReference type="InterPro" id="IPR001638">
    <property type="entry name" value="Solute-binding_3/MltF_N"/>
</dbReference>
<evidence type="ECO:0000313" key="10">
    <source>
        <dbReference type="Proteomes" id="UP000019141"/>
    </source>
</evidence>
<name>W4LMD7_ENTF1</name>
<protein>
    <recommendedName>
        <fullName evidence="8">Solute-binding protein family 3/N-terminal domain-containing protein</fullName>
    </recommendedName>
</protein>
<accession>W4LMD7</accession>
<dbReference type="GO" id="GO:0015293">
    <property type="term" value="F:symporter activity"/>
    <property type="evidence" value="ECO:0007669"/>
    <property type="project" value="InterPro"/>
</dbReference>
<keyword evidence="3 7" id="KW-0812">Transmembrane</keyword>
<dbReference type="Gene3D" id="3.40.190.10">
    <property type="entry name" value="Periplasmic binding protein-like II"/>
    <property type="match status" value="2"/>
</dbReference>
<feature type="transmembrane region" description="Helical" evidence="7">
    <location>
        <begin position="80"/>
        <end position="102"/>
    </location>
</feature>
<dbReference type="SUPFAM" id="SSF118215">
    <property type="entry name" value="Proton glutamate symport protein"/>
    <property type="match status" value="1"/>
</dbReference>
<dbReference type="PANTHER" id="PTHR35936:SF19">
    <property type="entry name" value="AMINO-ACID-BINDING PROTEIN YXEM-RELATED"/>
    <property type="match status" value="1"/>
</dbReference>
<feature type="transmembrane region" description="Helical" evidence="7">
    <location>
        <begin position="410"/>
        <end position="431"/>
    </location>
</feature>
<feature type="transmembrane region" description="Helical" evidence="7">
    <location>
        <begin position="330"/>
        <end position="354"/>
    </location>
</feature>
<dbReference type="GO" id="GO:0016020">
    <property type="term" value="C:membrane"/>
    <property type="evidence" value="ECO:0007669"/>
    <property type="project" value="UniProtKB-SubCell"/>
</dbReference>
<comment type="subcellular location">
    <subcellularLocation>
        <location evidence="1">Membrane</location>
        <topology evidence="1">Multi-pass membrane protein</topology>
    </subcellularLocation>
</comment>
<feature type="transmembrane region" description="Helical" evidence="7">
    <location>
        <begin position="12"/>
        <end position="32"/>
    </location>
</feature>
<keyword evidence="5 7" id="KW-1133">Transmembrane helix</keyword>
<sequence length="678" mass="73437">MATQAGQKKRLSLATQVVIALALGLVAGIFFGELAAPLKGVGKAFILLLQMTVLPYIILSLITGLGHLNYQEVKSLGLKVGSLLLLSWGLAFAAMLVMPLAYPALETASFFSTSLVKMPESVNFLELFIPANPFHALANNLVPAVVLFSVAVGVALIGLEPKDNLLDNLTTLNRAMARVTQFVSQLTPIGVFAIVASAAGTMSLEELGRLQVYLLTYVAMALVLGLWVLPALITSLTSLTYTQVIGTTRDVLITAFATGSALIVLPLLIERSKELLRQSQLSTPETEATVEVIVPAFTSFPKIGTLFPMSFVLFAGWFGGSAVSMTQYPTLITVGLPSFFGSVNTAIPFLLDLLRIPVDLFQLYLATTVVTQRFGVLLTTINNLVLTLLGACAVGGMLTMRWGRLLRNAVITVGIVVLTIGALRAFFTLALHNAYDKDQIIASLQLMRSAGEATVYTSAPPPLPPLEEQSRLERIQARKTIRVGYFRDGLPFSYINAAGDLVGFDIEMAHTLARDLNVALELVPIEPGKAVEQLNSGYCDIIMSGMAITPHRAQRIAFSQPIYDATVAFIVKDHRRDDFNSRNAVKSLKSLRIAIPNIPYYIAIVEQYLPQADVIPLQSIKAFFEQNSDTFDALVYSAEAGSAWTLLHPAYSVAIPQPDVLAAPIAYGMARGMRRWSI</sequence>